<feature type="region of interest" description="Disordered" evidence="3">
    <location>
        <begin position="160"/>
        <end position="193"/>
    </location>
</feature>
<dbReference type="InterPro" id="IPR045851">
    <property type="entry name" value="AMP-bd_C_sf"/>
</dbReference>
<dbReference type="Gene3D" id="1.10.1200.10">
    <property type="entry name" value="ACP-like"/>
    <property type="match status" value="1"/>
</dbReference>
<feature type="transmembrane region" description="Helical" evidence="4">
    <location>
        <begin position="644"/>
        <end position="669"/>
    </location>
</feature>
<evidence type="ECO:0000259" key="5">
    <source>
        <dbReference type="PROSITE" id="PS50075"/>
    </source>
</evidence>
<keyword evidence="2" id="KW-0597">Phosphoprotein</keyword>
<feature type="transmembrane region" description="Helical" evidence="4">
    <location>
        <begin position="881"/>
        <end position="900"/>
    </location>
</feature>
<feature type="transmembrane region" description="Helical" evidence="4">
    <location>
        <begin position="1154"/>
        <end position="1178"/>
    </location>
</feature>
<reference evidence="7" key="1">
    <citation type="journal article" date="2019" name="Int. J. Syst. Evol. Microbiol.">
        <title>The Global Catalogue of Microorganisms (GCM) 10K type strain sequencing project: providing services to taxonomists for standard genome sequencing and annotation.</title>
        <authorList>
            <consortium name="The Broad Institute Genomics Platform"/>
            <consortium name="The Broad Institute Genome Sequencing Center for Infectious Disease"/>
            <person name="Wu L."/>
            <person name="Ma J."/>
        </authorList>
    </citation>
    <scope>NUCLEOTIDE SEQUENCE [LARGE SCALE GENOMIC DNA]</scope>
    <source>
        <strain evidence="7">CCUG 50347</strain>
    </source>
</reference>
<dbReference type="NCBIfam" id="TIGR01733">
    <property type="entry name" value="AA-adenyl-dom"/>
    <property type="match status" value="1"/>
</dbReference>
<feature type="region of interest" description="Disordered" evidence="3">
    <location>
        <begin position="1081"/>
        <end position="1109"/>
    </location>
</feature>
<dbReference type="Gene3D" id="3.40.50.12780">
    <property type="entry name" value="N-terminal domain of ligase-like"/>
    <property type="match status" value="1"/>
</dbReference>
<dbReference type="InterPro" id="IPR000873">
    <property type="entry name" value="AMP-dep_synth/lig_dom"/>
</dbReference>
<dbReference type="Pfam" id="PF00501">
    <property type="entry name" value="AMP-binding"/>
    <property type="match status" value="1"/>
</dbReference>
<dbReference type="Pfam" id="PF00550">
    <property type="entry name" value="PP-binding"/>
    <property type="match status" value="1"/>
</dbReference>
<feature type="region of interest" description="Disordered" evidence="3">
    <location>
        <begin position="1328"/>
        <end position="1367"/>
    </location>
</feature>
<dbReference type="SUPFAM" id="SSF51161">
    <property type="entry name" value="Trimeric LpxA-like enzymes"/>
    <property type="match status" value="3"/>
</dbReference>
<accession>A0ABV9RJW9</accession>
<keyword evidence="4" id="KW-0812">Transmembrane</keyword>
<dbReference type="Gene3D" id="3.30.300.30">
    <property type="match status" value="1"/>
</dbReference>
<keyword evidence="4" id="KW-1133">Transmembrane helix</keyword>
<feature type="transmembrane region" description="Helical" evidence="4">
    <location>
        <begin position="732"/>
        <end position="752"/>
    </location>
</feature>
<feature type="transmembrane region" description="Helical" evidence="4">
    <location>
        <begin position="906"/>
        <end position="939"/>
    </location>
</feature>
<dbReference type="SUPFAM" id="SSF47336">
    <property type="entry name" value="ACP-like"/>
    <property type="match status" value="1"/>
</dbReference>
<evidence type="ECO:0000256" key="3">
    <source>
        <dbReference type="SAM" id="MobiDB-lite"/>
    </source>
</evidence>
<dbReference type="InterPro" id="IPR009081">
    <property type="entry name" value="PP-bd_ACP"/>
</dbReference>
<dbReference type="RefSeq" id="WP_274192050.1">
    <property type="nucleotide sequence ID" value="NZ_BAABHN010000032.1"/>
</dbReference>
<feature type="compositionally biased region" description="Basic and acidic residues" evidence="3">
    <location>
        <begin position="1099"/>
        <end position="1109"/>
    </location>
</feature>
<name>A0ABV9RJW9_9PSEU</name>
<dbReference type="SUPFAM" id="SSF56801">
    <property type="entry name" value="Acetyl-CoA synthetase-like"/>
    <property type="match status" value="1"/>
</dbReference>
<dbReference type="Pfam" id="PF13193">
    <property type="entry name" value="AMP-binding_C"/>
    <property type="match status" value="1"/>
</dbReference>
<dbReference type="InterPro" id="IPR011004">
    <property type="entry name" value="Trimer_LpxA-like_sf"/>
</dbReference>
<feature type="region of interest" description="Disordered" evidence="3">
    <location>
        <begin position="1"/>
        <end position="29"/>
    </location>
</feature>
<dbReference type="InterPro" id="IPR006162">
    <property type="entry name" value="Ppantetheine_attach_site"/>
</dbReference>
<comment type="caution">
    <text evidence="6">The sequence shown here is derived from an EMBL/GenBank/DDBJ whole genome shotgun (WGS) entry which is preliminary data.</text>
</comment>
<evidence type="ECO:0000256" key="1">
    <source>
        <dbReference type="ARBA" id="ARBA00022450"/>
    </source>
</evidence>
<dbReference type="PROSITE" id="PS50075">
    <property type="entry name" value="CARRIER"/>
    <property type="match status" value="1"/>
</dbReference>
<evidence type="ECO:0000313" key="7">
    <source>
        <dbReference type="Proteomes" id="UP001595909"/>
    </source>
</evidence>
<dbReference type="EMBL" id="JBHSIM010000032">
    <property type="protein sequence ID" value="MFC4833632.1"/>
    <property type="molecule type" value="Genomic_DNA"/>
</dbReference>
<dbReference type="InterPro" id="IPR025110">
    <property type="entry name" value="AMP-bd_C"/>
</dbReference>
<keyword evidence="7" id="KW-1185">Reference proteome</keyword>
<dbReference type="PANTHER" id="PTHR45527:SF1">
    <property type="entry name" value="FATTY ACID SYNTHASE"/>
    <property type="match status" value="1"/>
</dbReference>
<feature type="transmembrane region" description="Helical" evidence="4">
    <location>
        <begin position="1120"/>
        <end position="1142"/>
    </location>
</feature>
<sequence>MTGAVTEDATRPLPRQPGPDPAAGPTRLPEARLEHVFERTADTTPGATAVEHEGRATSYADLDARANQLAHVLADRGVRPGARVALFLERSPETYVALLGALKAGAAFVPVDPESPADRLAYVAEDAGVDLLLTSTALADTVAPLGRAWLAVDGEAATLDAAPTHRPADRAPEGSPDGSDDPTAYVIYTSGSSGRPKGVEVAQSSITNFVAVVPTVYDVRPTDRVHQGMTISFDFSIEEIWPTWAVGATLVVGPNDERRLGADLADHLERTRVSVLYCVPTLLATVPRDLPGLRTVLVGGEACPAELVERWSRPGRRLLNTYGPTEATVTATWCELVPDRPVTIGRPLPTYGVELLEAEDPTPRLVGPGEIGEIALAGPGVARGYVGLPEKTASVFVTHPATGHPLYRTGDLGRWTADGEIEYLGRADAEVKVRGHRVDLGEIESVLLTDPEVGSAVVALDPGGGGDAGSGDLAAYVVGEFADAEALTARLVAALRERLPAYMIPATLDVLDELPTQVSGKVDRAQLPAPAGRRLVAATGPVVAAEGELEEQIAAVWAEAFGLTPAELSVEADFFDELGGHSLLAATTVTLLRERGVGGSPAVRDLYAHPSVRALATHLAGAGSATATSAAPRPGPVRSSTPRVAAAGTAQAVVLYLFLLAVTLPVSWVYTANDGTVSTEVLAQVLAAGAAAWLGVRWLLPVLLARPLAAGIRPGRYRLWGPTFLRLWTLDLVLRLAPLPVLVGSPLLAPYLRLLGARVGRRTHVVTADLTLPRMLHLDDDATVGYGAALHPWSVEDGQVVVGPVRLERRAVAGANTVLAPGSRIGPVGMLAEQSSLGRDEVVPAGRTWAGSPPQEHETQDAALVAMRDAGPLPGWRARHVAGALAGLVGLEALAIAMVVPSVMLVWSALLAFGVLAGFAATLVSGPVFVLMVCVVVALGRRVVLARTPVGIHPVRSSLGLRKWIADALLAQSLTFTNSLYATLYTVPWLRLLGARVGRGAEVSTAAHLDPDLLTLGEGSFVADMASVGAATFADGRMLLRPTSVGDRAFVGNAALVPSGTGTGHGSLVGVHTVPPPAGVPDDSSWLGSPAMHLPQRQDSGDHDERETFHPTRRRVRERLAVEFVRATLPASLLGVGLYLYLLTLSALARGRDLLPTALGAPLIAAAASAAVVAYVVAVKRHIVGTYRPRVAPLWDPFVRRTEFVTGLYEAAAVPTMLGLLVGTPFLPVALRRFGARIGRRTYLATTYLTEFDLVEIGDDAAVGPGVSLQTHLFEDRVMKMSTVRVGDGATVGARSIVLYDAGVGRDVDLDGLTLLMKGEELGDGTRWRGIPARGVEEPPDSVPTMELPVVTDRTDASTGDRIGEAA</sequence>
<feature type="domain" description="Carrier" evidence="5">
    <location>
        <begin position="544"/>
        <end position="623"/>
    </location>
</feature>
<dbReference type="InterPro" id="IPR036736">
    <property type="entry name" value="ACP-like_sf"/>
</dbReference>
<dbReference type="Proteomes" id="UP001595909">
    <property type="component" value="Unassembled WGS sequence"/>
</dbReference>
<dbReference type="PANTHER" id="PTHR45527">
    <property type="entry name" value="NONRIBOSOMAL PEPTIDE SYNTHETASE"/>
    <property type="match status" value="1"/>
</dbReference>
<dbReference type="InterPro" id="IPR010071">
    <property type="entry name" value="AA_adenyl_dom"/>
</dbReference>
<dbReference type="CDD" id="cd05930">
    <property type="entry name" value="A_NRPS"/>
    <property type="match status" value="1"/>
</dbReference>
<evidence type="ECO:0000256" key="2">
    <source>
        <dbReference type="ARBA" id="ARBA00022553"/>
    </source>
</evidence>
<dbReference type="Gene3D" id="2.160.10.10">
    <property type="entry name" value="Hexapeptide repeat proteins"/>
    <property type="match status" value="3"/>
</dbReference>
<dbReference type="NCBIfam" id="TIGR02353">
    <property type="entry name" value="NRPS_term_dom"/>
    <property type="match status" value="1"/>
</dbReference>
<organism evidence="6 7">
    <name type="scientific">Actinomycetospora chibensis</name>
    <dbReference type="NCBI Taxonomy" id="663606"/>
    <lineage>
        <taxon>Bacteria</taxon>
        <taxon>Bacillati</taxon>
        <taxon>Actinomycetota</taxon>
        <taxon>Actinomycetes</taxon>
        <taxon>Pseudonocardiales</taxon>
        <taxon>Pseudonocardiaceae</taxon>
        <taxon>Actinomycetospora</taxon>
    </lineage>
</organism>
<dbReference type="InterPro" id="IPR042099">
    <property type="entry name" value="ANL_N_sf"/>
</dbReference>
<proteinExistence type="predicted"/>
<dbReference type="PROSITE" id="PS00455">
    <property type="entry name" value="AMP_BINDING"/>
    <property type="match status" value="1"/>
</dbReference>
<dbReference type="InterPro" id="IPR020845">
    <property type="entry name" value="AMP-binding_CS"/>
</dbReference>
<evidence type="ECO:0000256" key="4">
    <source>
        <dbReference type="SAM" id="Phobius"/>
    </source>
</evidence>
<keyword evidence="1" id="KW-0596">Phosphopantetheine</keyword>
<protein>
    <submittedName>
        <fullName evidence="6">Pls/PosA family non-ribosomal peptide synthetase</fullName>
    </submittedName>
</protein>
<dbReference type="PROSITE" id="PS00012">
    <property type="entry name" value="PHOSPHOPANTETHEINE"/>
    <property type="match status" value="1"/>
</dbReference>
<dbReference type="InterPro" id="IPR012728">
    <property type="entry name" value="Pls/PosA_C"/>
</dbReference>
<feature type="transmembrane region" description="Helical" evidence="4">
    <location>
        <begin position="681"/>
        <end position="700"/>
    </location>
</feature>
<evidence type="ECO:0000313" key="6">
    <source>
        <dbReference type="EMBL" id="MFC4833632.1"/>
    </source>
</evidence>
<gene>
    <name evidence="6" type="ORF">ACFPEL_14555</name>
</gene>
<keyword evidence="4" id="KW-0472">Membrane</keyword>